<dbReference type="PANTHER" id="PTHR30576">
    <property type="entry name" value="COLANIC BIOSYNTHESIS UDP-GLUCOSE LIPID CARRIER TRANSFERASE"/>
    <property type="match status" value="1"/>
</dbReference>
<evidence type="ECO:0000259" key="8">
    <source>
        <dbReference type="Pfam" id="PF02397"/>
    </source>
</evidence>
<evidence type="ECO:0000313" key="10">
    <source>
        <dbReference type="Proteomes" id="UP000733744"/>
    </source>
</evidence>
<dbReference type="EMBL" id="RYFG02000018">
    <property type="protein sequence ID" value="TRX01801.1"/>
    <property type="molecule type" value="Genomic_DNA"/>
</dbReference>
<dbReference type="PANTHER" id="PTHR30576:SF21">
    <property type="entry name" value="UDP-GLUCOSE:UNDECAPRENYL-PHOSPHATE GLUCOSE-1-PHOSPHATE TRANSFERASE"/>
    <property type="match status" value="1"/>
</dbReference>
<comment type="similarity">
    <text evidence="2">Belongs to the bacterial sugar transferase family.</text>
</comment>
<feature type="transmembrane region" description="Helical" evidence="7">
    <location>
        <begin position="258"/>
        <end position="279"/>
    </location>
</feature>
<dbReference type="Pfam" id="PF02397">
    <property type="entry name" value="Bac_transf"/>
    <property type="match status" value="1"/>
</dbReference>
<comment type="subcellular location">
    <subcellularLocation>
        <location evidence="1">Membrane</location>
        <topology evidence="1">Multi-pass membrane protein</topology>
    </subcellularLocation>
</comment>
<evidence type="ECO:0000256" key="4">
    <source>
        <dbReference type="ARBA" id="ARBA00022692"/>
    </source>
</evidence>
<name>A0ABY3CEU1_9GAMM</name>
<protein>
    <submittedName>
        <fullName evidence="9">Undecaprenyl-phosphate glucose phosphotransferase</fullName>
        <ecNumber evidence="9">2.7.8.31</ecNumber>
    </submittedName>
</protein>
<evidence type="ECO:0000313" key="9">
    <source>
        <dbReference type="EMBL" id="TRX01801.1"/>
    </source>
</evidence>
<keyword evidence="5 7" id="KW-1133">Transmembrane helix</keyword>
<dbReference type="SUPFAM" id="SSF51735">
    <property type="entry name" value="NAD(P)-binding Rossmann-fold domains"/>
    <property type="match status" value="1"/>
</dbReference>
<dbReference type="Pfam" id="PF13727">
    <property type="entry name" value="CoA_binding_3"/>
    <property type="match status" value="1"/>
</dbReference>
<feature type="domain" description="Bacterial sugar transferase" evidence="8">
    <location>
        <begin position="253"/>
        <end position="435"/>
    </location>
</feature>
<accession>A0ABY3CEU1</accession>
<dbReference type="NCBIfam" id="TIGR03023">
    <property type="entry name" value="WcaJ_sugtrans"/>
    <property type="match status" value="1"/>
</dbReference>
<gene>
    <name evidence="9" type="ORF">EKO24_003310</name>
</gene>
<dbReference type="Gene3D" id="3.40.50.720">
    <property type="entry name" value="NAD(P)-binding Rossmann-like Domain"/>
    <property type="match status" value="1"/>
</dbReference>
<dbReference type="GO" id="GO:0089702">
    <property type="term" value="F:undecaprenyl-phosphate glucose phosphotransferase activity"/>
    <property type="evidence" value="ECO:0007669"/>
    <property type="project" value="UniProtKB-EC"/>
</dbReference>
<dbReference type="Proteomes" id="UP000733744">
    <property type="component" value="Unassembled WGS sequence"/>
</dbReference>
<dbReference type="NCBIfam" id="TIGR03025">
    <property type="entry name" value="EPS_sugtrans"/>
    <property type="match status" value="1"/>
</dbReference>
<evidence type="ECO:0000256" key="3">
    <source>
        <dbReference type="ARBA" id="ARBA00022679"/>
    </source>
</evidence>
<evidence type="ECO:0000256" key="7">
    <source>
        <dbReference type="SAM" id="Phobius"/>
    </source>
</evidence>
<keyword evidence="6 7" id="KW-0472">Membrane</keyword>
<proteinExistence type="inferred from homology"/>
<organism evidence="9 10">
    <name type="scientific">Candidatus Methylobacter oryzae</name>
    <dbReference type="NCBI Taxonomy" id="2497749"/>
    <lineage>
        <taxon>Bacteria</taxon>
        <taxon>Pseudomonadati</taxon>
        <taxon>Pseudomonadota</taxon>
        <taxon>Gammaproteobacteria</taxon>
        <taxon>Methylococcales</taxon>
        <taxon>Methylococcaceae</taxon>
        <taxon>Methylobacter</taxon>
    </lineage>
</organism>
<evidence type="ECO:0000256" key="1">
    <source>
        <dbReference type="ARBA" id="ARBA00004141"/>
    </source>
</evidence>
<keyword evidence="3 9" id="KW-0808">Transferase</keyword>
<dbReference type="InterPro" id="IPR017473">
    <property type="entry name" value="Undecaprenyl-P_gluc_Ptfrase"/>
</dbReference>
<dbReference type="InterPro" id="IPR003362">
    <property type="entry name" value="Bact_transf"/>
</dbReference>
<keyword evidence="4 7" id="KW-0812">Transmembrane</keyword>
<dbReference type="EC" id="2.7.8.31" evidence="9"/>
<evidence type="ECO:0000256" key="2">
    <source>
        <dbReference type="ARBA" id="ARBA00006464"/>
    </source>
</evidence>
<evidence type="ECO:0000256" key="5">
    <source>
        <dbReference type="ARBA" id="ARBA00022989"/>
    </source>
</evidence>
<feature type="transmembrane region" description="Helical" evidence="7">
    <location>
        <begin position="22"/>
        <end position="42"/>
    </location>
</feature>
<reference evidence="9 10" key="1">
    <citation type="journal article" date="2019" name="Antonie Van Leeuwenhoek">
        <title>Description of 'Ca. Methylobacter oryzae' KRF1, a novel species from the environmentally important Methylobacter clade 2.</title>
        <authorList>
            <person name="Khatri K."/>
            <person name="Mohite J.A."/>
            <person name="Pandit P.S."/>
            <person name="Bahulikar R."/>
            <person name="Rahalkar M.C."/>
        </authorList>
    </citation>
    <scope>NUCLEOTIDE SEQUENCE [LARGE SCALE GENOMIC DNA]</scope>
    <source>
        <strain evidence="9 10">KRF1</strain>
    </source>
</reference>
<feature type="transmembrane region" description="Helical" evidence="7">
    <location>
        <begin position="229"/>
        <end position="252"/>
    </location>
</feature>
<evidence type="ECO:0000256" key="6">
    <source>
        <dbReference type="ARBA" id="ARBA00023136"/>
    </source>
</evidence>
<dbReference type="InterPro" id="IPR036291">
    <property type="entry name" value="NAD(P)-bd_dom_sf"/>
</dbReference>
<keyword evidence="10" id="KW-1185">Reference proteome</keyword>
<feature type="transmembrane region" description="Helical" evidence="7">
    <location>
        <begin position="80"/>
        <end position="104"/>
    </location>
</feature>
<feature type="transmembrane region" description="Helical" evidence="7">
    <location>
        <begin position="54"/>
        <end position="74"/>
    </location>
</feature>
<dbReference type="InterPro" id="IPR017475">
    <property type="entry name" value="EPS_sugar_tfrase"/>
</dbReference>
<comment type="caution">
    <text evidence="9">The sequence shown here is derived from an EMBL/GenBank/DDBJ whole genome shotgun (WGS) entry which is preliminary data.</text>
</comment>
<sequence length="443" mass="50361">MIFFVYWIGFVLHDNEWDTKRILVSLLAAVFFALFAEIKGLYNSWRINSLMDEIRTLLSIWLIVVSTLLMLAFATKTSEIFSRLVVLTWFVAAPTALIIVRLSVRGLLRYIRRHGTNTRTVAVVGNNPVGHRLIKHFDSMPWSGLVVDGIFDHQREELPVNIESSTYFIASIDDLIEKARTGAVDSVYVALPLKNEQLIEELVNQFADTTVSVYVVPDLFISELMHSRWVNFGGIALVSVYETPFYGLYGWAKQAEDFILGSLILPLIFPLMIAIAVAIKATSPGPVLFKQRRYGLNGAVVEVWKFRSMAVCEDGENIPQAQKGDKRVTALGAFLRRTSLDELPQFINVLQGSMSVVGPRPHALAHNEQYRKLIKGYMLRHKVKPGITGWAQVNGWRGETDTLDKMQKRIEYDLEYIQNWSLWFDLKIVVLTIVRGFTGKNVY</sequence>